<reference evidence="3" key="1">
    <citation type="submission" date="2018-10" db="EMBL/GenBank/DDBJ databases">
        <title>Effector identification in a new, highly contiguous assembly of the strawberry crown rot pathogen Phytophthora cactorum.</title>
        <authorList>
            <person name="Armitage A.D."/>
            <person name="Nellist C.F."/>
            <person name="Bates H."/>
            <person name="Vickerstaff R.J."/>
            <person name="Harrison R.J."/>
        </authorList>
    </citation>
    <scope>NUCLEOTIDE SEQUENCE</scope>
    <source>
        <strain evidence="2">15-7</strain>
        <strain evidence="3">P415</strain>
    </source>
</reference>
<dbReference type="AlphaFoldDB" id="A0A8T1F6S6"/>
<protein>
    <submittedName>
        <fullName evidence="3">Uncharacterized protein</fullName>
    </submittedName>
</protein>
<feature type="compositionally biased region" description="Acidic residues" evidence="1">
    <location>
        <begin position="1"/>
        <end position="12"/>
    </location>
</feature>
<proteinExistence type="predicted"/>
<organism evidence="3 4">
    <name type="scientific">Phytophthora cactorum</name>
    <dbReference type="NCBI Taxonomy" id="29920"/>
    <lineage>
        <taxon>Eukaryota</taxon>
        <taxon>Sar</taxon>
        <taxon>Stramenopiles</taxon>
        <taxon>Oomycota</taxon>
        <taxon>Peronosporomycetes</taxon>
        <taxon>Peronosporales</taxon>
        <taxon>Peronosporaceae</taxon>
        <taxon>Phytophthora</taxon>
    </lineage>
</organism>
<dbReference type="VEuPathDB" id="FungiDB:PC110_g20420"/>
<dbReference type="EMBL" id="RCMG01000996">
    <property type="protein sequence ID" value="KAG2839597.1"/>
    <property type="molecule type" value="Genomic_DNA"/>
</dbReference>
<dbReference type="Proteomes" id="UP000697107">
    <property type="component" value="Unassembled WGS sequence"/>
</dbReference>
<dbReference type="Proteomes" id="UP000735874">
    <property type="component" value="Unassembled WGS sequence"/>
</dbReference>
<dbReference type="EMBL" id="RCML01000996">
    <property type="protein sequence ID" value="KAG2966655.1"/>
    <property type="molecule type" value="Genomic_DNA"/>
</dbReference>
<feature type="compositionally biased region" description="Acidic residues" evidence="1">
    <location>
        <begin position="449"/>
        <end position="461"/>
    </location>
</feature>
<comment type="caution">
    <text evidence="3">The sequence shown here is derived from an EMBL/GenBank/DDBJ whole genome shotgun (WGS) entry which is preliminary data.</text>
</comment>
<evidence type="ECO:0000313" key="2">
    <source>
        <dbReference type="EMBL" id="KAG2839597.1"/>
    </source>
</evidence>
<evidence type="ECO:0000256" key="1">
    <source>
        <dbReference type="SAM" id="MobiDB-lite"/>
    </source>
</evidence>
<evidence type="ECO:0000313" key="4">
    <source>
        <dbReference type="Proteomes" id="UP000697107"/>
    </source>
</evidence>
<accession>A0A8T1F6S6</accession>
<feature type="region of interest" description="Disordered" evidence="1">
    <location>
        <begin position="1"/>
        <end position="27"/>
    </location>
</feature>
<gene>
    <name evidence="2" type="ORF">PC113_g19438</name>
    <name evidence="3" type="ORF">PC118_g19043</name>
</gene>
<sequence length="547" mass="60409">MSGDSESVDDERDAISPTPPAEGTSESAYVEQVLRSFGSSFALAALEFLSEIAESSLEMTPEQLRALEQIVDRAMGEARERLCCSGNSNAKELHQERGGRLGDVLVAAFQLAASQLKVPDTDTHQLLWRCEQVVDVLWSVGVQERKSRDQRLLWQELLCHRWDERYSAGDRLHVYAPSCCTEKVLPGPSGYTRQHARRQRTDDPVHRTNATAIGATRAPGALDDSDDLDIMQWLCEYFPECFECCGVVIQLLSEQSDDEKAENDIGMIRLLDMCLLVIKAGLDYFETKRDDVCALLKILTSTITAALSHLASRYASVGDECHALVKIFEKLLAPMHQICVHSSVADVIGPPLIELLQVGFLKVLYAQYMSTQAYCSTKNSEVVGTLRHCICSRFVGGQQVDTGENSESVASNLSDTDLDDVQSAADVFDALVSDQERVSVLRPDVPQWFDEDDSEGSDSEQEAGVPLQTDVDENGSSQVECLASTTTVPQWFEDVDDEEEPDVDLLQCASENSNSLPEALGLATQWERDTCAVDRVVGTDETSKHQH</sequence>
<evidence type="ECO:0000313" key="3">
    <source>
        <dbReference type="EMBL" id="KAG2966655.1"/>
    </source>
</evidence>
<feature type="region of interest" description="Disordered" evidence="1">
    <location>
        <begin position="444"/>
        <end position="464"/>
    </location>
</feature>
<name>A0A8T1F6S6_9STRA</name>